<dbReference type="KEGG" id="pnt:G5B91_33320"/>
<keyword evidence="1" id="KW-0614">Plasmid</keyword>
<organism evidence="1 2">
    <name type="scientific">Pseudomonas nitroreducens</name>
    <dbReference type="NCBI Taxonomy" id="46680"/>
    <lineage>
        <taxon>Bacteria</taxon>
        <taxon>Pseudomonadati</taxon>
        <taxon>Pseudomonadota</taxon>
        <taxon>Gammaproteobacteria</taxon>
        <taxon>Pseudomonadales</taxon>
        <taxon>Pseudomonadaceae</taxon>
        <taxon>Pseudomonas</taxon>
    </lineage>
</organism>
<dbReference type="RefSeq" id="WP_024763836.1">
    <property type="nucleotide sequence ID" value="NZ_CP049142.1"/>
</dbReference>
<reference evidence="1 2" key="1">
    <citation type="submission" date="2020-02" db="EMBL/GenBank/DDBJ databases">
        <title>Integrative conjugative elements (ICEs) and plasmids drive adaptation of Pseudomonas nitroreducens strain HBP1 to wastewater environment.</title>
        <authorList>
            <person name="Sentchilo V."/>
            <person name="Carraro N."/>
            <person name="Bertelli C."/>
            <person name="van der Meer J.R."/>
        </authorList>
    </citation>
    <scope>NUCLEOTIDE SEQUENCE [LARGE SCALE GENOMIC DNA]</scope>
    <source>
        <strain evidence="1 2">HBP1</strain>
        <plasmid evidence="2">ppnihbp1_1</plasmid>
    </source>
</reference>
<gene>
    <name evidence="1" type="ORF">G5B91_33320</name>
</gene>
<sequence length="133" mass="14295">MTRGSTLDERIDTHLNALRNLPHGHGSGRFLSFSDLPEQASDHSEAGPDHILRILIEDLAGAVGEDLLDRLGSVPLEQFCLMSTLRCEGTGLLLIAVIKSFIAAYANPATSDEAVLALKKLEFLSTVPVPSCN</sequence>
<name>A0A6G6J9T8_PSENT</name>
<accession>A0A6G6J9T8</accession>
<geneLocation type="plasmid" evidence="2">
    <name>ppnihbp1_1</name>
</geneLocation>
<dbReference type="Proteomes" id="UP000501063">
    <property type="component" value="Plasmid pPniHBP1_1"/>
</dbReference>
<dbReference type="AlphaFoldDB" id="A0A6G6J9T8"/>
<evidence type="ECO:0000313" key="1">
    <source>
        <dbReference type="EMBL" id="QIE91241.1"/>
    </source>
</evidence>
<protein>
    <submittedName>
        <fullName evidence="1">Uncharacterized protein</fullName>
    </submittedName>
</protein>
<proteinExistence type="predicted"/>
<dbReference type="EMBL" id="CP049142">
    <property type="protein sequence ID" value="QIE91241.1"/>
    <property type="molecule type" value="Genomic_DNA"/>
</dbReference>
<evidence type="ECO:0000313" key="2">
    <source>
        <dbReference type="Proteomes" id="UP000501063"/>
    </source>
</evidence>